<gene>
    <name evidence="1" type="ORF">RN001_002291</name>
</gene>
<evidence type="ECO:0000313" key="1">
    <source>
        <dbReference type="EMBL" id="KAK4886020.1"/>
    </source>
</evidence>
<organism evidence="1 2">
    <name type="scientific">Aquatica leii</name>
    <dbReference type="NCBI Taxonomy" id="1421715"/>
    <lineage>
        <taxon>Eukaryota</taxon>
        <taxon>Metazoa</taxon>
        <taxon>Ecdysozoa</taxon>
        <taxon>Arthropoda</taxon>
        <taxon>Hexapoda</taxon>
        <taxon>Insecta</taxon>
        <taxon>Pterygota</taxon>
        <taxon>Neoptera</taxon>
        <taxon>Endopterygota</taxon>
        <taxon>Coleoptera</taxon>
        <taxon>Polyphaga</taxon>
        <taxon>Elateriformia</taxon>
        <taxon>Elateroidea</taxon>
        <taxon>Lampyridae</taxon>
        <taxon>Luciolinae</taxon>
        <taxon>Aquatica</taxon>
    </lineage>
</organism>
<protein>
    <submittedName>
        <fullName evidence="1">Uncharacterized protein</fullName>
    </submittedName>
</protein>
<dbReference type="Proteomes" id="UP001353858">
    <property type="component" value="Unassembled WGS sequence"/>
</dbReference>
<name>A0AAN7SST4_9COLE</name>
<dbReference type="AlphaFoldDB" id="A0AAN7SST4"/>
<accession>A0AAN7SST4</accession>
<keyword evidence="2" id="KW-1185">Reference proteome</keyword>
<dbReference type="EMBL" id="JARPUR010000001">
    <property type="protein sequence ID" value="KAK4886020.1"/>
    <property type="molecule type" value="Genomic_DNA"/>
</dbReference>
<reference evidence="2" key="1">
    <citation type="submission" date="2023-01" db="EMBL/GenBank/DDBJ databases">
        <title>Key to firefly adult light organ development and bioluminescence: homeobox transcription factors regulate luciferase expression and transportation to peroxisome.</title>
        <authorList>
            <person name="Fu X."/>
        </authorList>
    </citation>
    <scope>NUCLEOTIDE SEQUENCE [LARGE SCALE GENOMIC DNA]</scope>
</reference>
<comment type="caution">
    <text evidence="1">The sequence shown here is derived from an EMBL/GenBank/DDBJ whole genome shotgun (WGS) entry which is preliminary data.</text>
</comment>
<proteinExistence type="predicted"/>
<sequence length="73" mass="8958">MRIRPETFIKKGVVKNYFDQLKTSQSQNAHSRYGKRFSESKSTKVQQQFTPEKWQDIYEIIKHYEENQPSYYY</sequence>
<evidence type="ECO:0000313" key="2">
    <source>
        <dbReference type="Proteomes" id="UP001353858"/>
    </source>
</evidence>